<gene>
    <name evidence="2" type="ORF">FJY75_14390</name>
</gene>
<evidence type="ECO:0000313" key="2">
    <source>
        <dbReference type="EMBL" id="MBM3319032.1"/>
    </source>
</evidence>
<dbReference type="Gene3D" id="1.20.1640.10">
    <property type="entry name" value="Multidrug efflux transporter AcrB transmembrane domain"/>
    <property type="match status" value="2"/>
</dbReference>
<dbReference type="GO" id="GO:0042910">
    <property type="term" value="F:xenobiotic transmembrane transporter activity"/>
    <property type="evidence" value="ECO:0007669"/>
    <property type="project" value="TreeGrafter"/>
</dbReference>
<protein>
    <submittedName>
        <fullName evidence="2">Efflux RND transporter permease subunit</fullName>
    </submittedName>
</protein>
<dbReference type="InterPro" id="IPR001036">
    <property type="entry name" value="Acrflvin-R"/>
</dbReference>
<dbReference type="AlphaFoldDB" id="A0A937XEZ7"/>
<reference evidence="2" key="1">
    <citation type="submission" date="2019-03" db="EMBL/GenBank/DDBJ databases">
        <title>Lake Tanganyika Metagenome-Assembled Genomes (MAGs).</title>
        <authorList>
            <person name="Tran P."/>
        </authorList>
    </citation>
    <scope>NUCLEOTIDE SEQUENCE</scope>
    <source>
        <strain evidence="2">M_DeepCast_400m_m2_100</strain>
    </source>
</reference>
<dbReference type="SUPFAM" id="SSF82866">
    <property type="entry name" value="Multidrug efflux transporter AcrB transmembrane domain"/>
    <property type="match status" value="1"/>
</dbReference>
<feature type="transmembrane region" description="Helical" evidence="1">
    <location>
        <begin position="280"/>
        <end position="303"/>
    </location>
</feature>
<keyword evidence="1" id="KW-0812">Transmembrane</keyword>
<feature type="transmembrane region" description="Helical" evidence="1">
    <location>
        <begin position="138"/>
        <end position="158"/>
    </location>
</feature>
<evidence type="ECO:0000256" key="1">
    <source>
        <dbReference type="SAM" id="Phobius"/>
    </source>
</evidence>
<keyword evidence="1" id="KW-1133">Transmembrane helix</keyword>
<dbReference type="Proteomes" id="UP000748308">
    <property type="component" value="Unassembled WGS sequence"/>
</dbReference>
<dbReference type="Gene3D" id="3.30.2090.10">
    <property type="entry name" value="Multidrug efflux transporter AcrB TolC docking domain, DN and DC subdomains"/>
    <property type="match status" value="1"/>
</dbReference>
<dbReference type="InterPro" id="IPR027463">
    <property type="entry name" value="AcrB_DN_DC_subdom"/>
</dbReference>
<dbReference type="Gene3D" id="3.30.70.1440">
    <property type="entry name" value="Multidrug efflux transporter AcrB pore domain"/>
    <property type="match status" value="1"/>
</dbReference>
<dbReference type="EMBL" id="VGIY01000604">
    <property type="protein sequence ID" value="MBM3319032.1"/>
    <property type="molecule type" value="Genomic_DNA"/>
</dbReference>
<keyword evidence="1" id="KW-0472">Membrane</keyword>
<dbReference type="GO" id="GO:0005886">
    <property type="term" value="C:plasma membrane"/>
    <property type="evidence" value="ECO:0007669"/>
    <property type="project" value="TreeGrafter"/>
</dbReference>
<dbReference type="PANTHER" id="PTHR32063:SF0">
    <property type="entry name" value="SWARMING MOTILITY PROTEIN SWRC"/>
    <property type="match status" value="1"/>
</dbReference>
<feature type="transmembrane region" description="Helical" evidence="1">
    <location>
        <begin position="114"/>
        <end position="131"/>
    </location>
</feature>
<organism evidence="2 3">
    <name type="scientific">Eiseniibacteriota bacterium</name>
    <dbReference type="NCBI Taxonomy" id="2212470"/>
    <lineage>
        <taxon>Bacteria</taxon>
        <taxon>Candidatus Eiseniibacteriota</taxon>
    </lineage>
</organism>
<accession>A0A937XEZ7</accession>
<name>A0A937XEZ7_UNCEI</name>
<dbReference type="PANTHER" id="PTHR32063">
    <property type="match status" value="1"/>
</dbReference>
<sequence length="334" mass="36959">MLIDGEDRRVQLAFADADKIQYEQVMDRTLTTRQGRRVRLGELITLQTRPVLGSIQRQDQRYTLQINWEYIGTDAMRQRYIQEVLAGIRLPYGYTAEDVSGQSLTREEEEQMRTVLWVTLLFIFMTLAVLFESFTLPLLTLLGIPMALTGVAAIFWAARMPFDSSARIGLVLLFGVVVNNAILLINRFRLQVRELVAERGYGPEQVPAKARLGGSDLWRLPAAERLGLLRRAVGDGVGIQLRSILLTSGTTIAGLLPLLVRLTDEGAGSGRDIWENLALTSIGGLISSTLLILGALPALYFVFARLGWALARLAARLRGRSPERATAAPAPETA</sequence>
<feature type="transmembrane region" description="Helical" evidence="1">
    <location>
        <begin position="239"/>
        <end position="260"/>
    </location>
</feature>
<evidence type="ECO:0000313" key="3">
    <source>
        <dbReference type="Proteomes" id="UP000748308"/>
    </source>
</evidence>
<dbReference type="Pfam" id="PF00873">
    <property type="entry name" value="ACR_tran"/>
    <property type="match status" value="2"/>
</dbReference>
<comment type="caution">
    <text evidence="2">The sequence shown here is derived from an EMBL/GenBank/DDBJ whole genome shotgun (WGS) entry which is preliminary data.</text>
</comment>
<feature type="transmembrane region" description="Helical" evidence="1">
    <location>
        <begin position="164"/>
        <end position="185"/>
    </location>
</feature>
<proteinExistence type="predicted"/>